<proteinExistence type="predicted"/>
<dbReference type="SUPFAM" id="SSF51730">
    <property type="entry name" value="FAD-linked oxidoreductase"/>
    <property type="match status" value="1"/>
</dbReference>
<dbReference type="EMBL" id="FOUT01000006">
    <property type="protein sequence ID" value="SFN10160.1"/>
    <property type="molecule type" value="Genomic_DNA"/>
</dbReference>
<dbReference type="GO" id="GO:0071949">
    <property type="term" value="F:FAD binding"/>
    <property type="evidence" value="ECO:0007669"/>
    <property type="project" value="TreeGrafter"/>
</dbReference>
<dbReference type="InterPro" id="IPR002872">
    <property type="entry name" value="Proline_DH_dom"/>
</dbReference>
<keyword evidence="4" id="KW-1185">Reference proteome</keyword>
<organism evidence="3 4">
    <name type="scientific">Flavobacterium succinicans</name>
    <dbReference type="NCBI Taxonomy" id="29536"/>
    <lineage>
        <taxon>Bacteria</taxon>
        <taxon>Pseudomonadati</taxon>
        <taxon>Bacteroidota</taxon>
        <taxon>Flavobacteriia</taxon>
        <taxon>Flavobacteriales</taxon>
        <taxon>Flavobacteriaceae</taxon>
        <taxon>Flavobacterium</taxon>
    </lineage>
</organism>
<sequence>MNNLFNNTQVAFALKSDTELDRAYFLFKMIASEPLVRIGTAVTNFAIKANLPVESLIRATVFDHFCGGINENDCLSVVDKMFTKGVSSVLDYSVEGKEEEAQFDAALKMTLKTIEFAKERLAIPFAVFKPTGLGRLALYEKLGEKKELTAEETIEWNKIVERFDTVCKEAYIKDVALLIDAEESWMQNVADELVTTMMRKYNKEKAIIFNTLQMYRWDRLDYLKKLHEEAKRDQFFIGMKLVRGAYMEKENLRAQEMNYPTPICASKEATDANYDAAVTYMMEHLEFMSIFAGTHNELSTYKLIDLMEKNGVKNNDPRIYFGQLYGMSDNISYNLAENGYNVAKYLPFGPVKDVMPYLIRRAEENTSVAGQTSRELLLIKTERKRRKEKNA</sequence>
<dbReference type="InterPro" id="IPR029041">
    <property type="entry name" value="FAD-linked_oxidoreductase-like"/>
</dbReference>
<dbReference type="GO" id="GO:0004657">
    <property type="term" value="F:proline dehydrogenase activity"/>
    <property type="evidence" value="ECO:0007669"/>
    <property type="project" value="InterPro"/>
</dbReference>
<dbReference type="Gene3D" id="3.20.20.220">
    <property type="match status" value="1"/>
</dbReference>
<reference evidence="4" key="1">
    <citation type="submission" date="2016-10" db="EMBL/GenBank/DDBJ databases">
        <authorList>
            <person name="Varghese N."/>
            <person name="Submissions S."/>
        </authorList>
    </citation>
    <scope>NUCLEOTIDE SEQUENCE [LARGE SCALE GENOMIC DNA]</scope>
    <source>
        <strain evidence="4">DSM 4002</strain>
    </source>
</reference>
<dbReference type="GO" id="GO:0010133">
    <property type="term" value="P:L-proline catabolic process to L-glutamate"/>
    <property type="evidence" value="ECO:0007669"/>
    <property type="project" value="TreeGrafter"/>
</dbReference>
<dbReference type="Pfam" id="PF01619">
    <property type="entry name" value="Pro_dh"/>
    <property type="match status" value="1"/>
</dbReference>
<dbReference type="InterPro" id="IPR015659">
    <property type="entry name" value="Proline_oxidase"/>
</dbReference>
<dbReference type="PANTHER" id="PTHR13914">
    <property type="entry name" value="PROLINE OXIDASE"/>
    <property type="match status" value="1"/>
</dbReference>
<evidence type="ECO:0000256" key="1">
    <source>
        <dbReference type="ARBA" id="ARBA00023002"/>
    </source>
</evidence>
<name>A0A1I4WA53_9FLAO</name>
<evidence type="ECO:0000259" key="2">
    <source>
        <dbReference type="Pfam" id="PF01619"/>
    </source>
</evidence>
<dbReference type="eggNOG" id="COG0506">
    <property type="taxonomic scope" value="Bacteria"/>
</dbReference>
<accession>A0A1I4WA53</accession>
<protein>
    <submittedName>
        <fullName evidence="3">L-proline dehydrogenase</fullName>
    </submittedName>
</protein>
<evidence type="ECO:0000313" key="4">
    <source>
        <dbReference type="Proteomes" id="UP000182961"/>
    </source>
</evidence>
<evidence type="ECO:0000313" key="3">
    <source>
        <dbReference type="EMBL" id="SFN10160.1"/>
    </source>
</evidence>
<dbReference type="AlphaFoldDB" id="A0A1I4WA53"/>
<dbReference type="Proteomes" id="UP000182961">
    <property type="component" value="Unassembled WGS sequence"/>
</dbReference>
<dbReference type="PANTHER" id="PTHR13914:SF0">
    <property type="entry name" value="PROLINE DEHYDROGENASE 1, MITOCHONDRIAL"/>
    <property type="match status" value="1"/>
</dbReference>
<gene>
    <name evidence="3" type="ORF">SAMN05444143_10691</name>
</gene>
<feature type="domain" description="Proline dehydrogenase" evidence="2">
    <location>
        <begin position="77"/>
        <end position="374"/>
    </location>
</feature>
<dbReference type="RefSeq" id="WP_024981779.1">
    <property type="nucleotide sequence ID" value="NZ_CBCRUM010000011.1"/>
</dbReference>
<keyword evidence="1" id="KW-0560">Oxidoreductase</keyword>